<keyword evidence="5" id="KW-1185">Reference proteome</keyword>
<dbReference type="InterPro" id="IPR005151">
    <property type="entry name" value="Tail-specific_protease"/>
</dbReference>
<dbReference type="PROSITE" id="PS51257">
    <property type="entry name" value="PROKAR_LIPOPROTEIN"/>
    <property type="match status" value="1"/>
</dbReference>
<proteinExistence type="predicted"/>
<dbReference type="RefSeq" id="WP_173301679.1">
    <property type="nucleotide sequence ID" value="NZ_JABRWQ010000005.1"/>
</dbReference>
<feature type="domain" description="Peptidase S41 N-terminal" evidence="3">
    <location>
        <begin position="36"/>
        <end position="96"/>
    </location>
</feature>
<dbReference type="Proteomes" id="UP000805085">
    <property type="component" value="Unassembled WGS sequence"/>
</dbReference>
<keyword evidence="4" id="KW-0645">Protease</keyword>
<dbReference type="InterPro" id="IPR041613">
    <property type="entry name" value="Pept_S41_N"/>
</dbReference>
<evidence type="ECO:0000313" key="4">
    <source>
        <dbReference type="EMBL" id="NRD24027.1"/>
    </source>
</evidence>
<dbReference type="GO" id="GO:0008233">
    <property type="term" value="F:peptidase activity"/>
    <property type="evidence" value="ECO:0007669"/>
    <property type="project" value="UniProtKB-KW"/>
</dbReference>
<dbReference type="InterPro" id="IPR029045">
    <property type="entry name" value="ClpP/crotonase-like_dom_sf"/>
</dbReference>
<feature type="signal peptide" evidence="1">
    <location>
        <begin position="1"/>
        <end position="21"/>
    </location>
</feature>
<comment type="caution">
    <text evidence="4">The sequence shown here is derived from an EMBL/GenBank/DDBJ whole genome shotgun (WGS) entry which is preliminary data.</text>
</comment>
<protein>
    <submittedName>
        <fullName evidence="4">Carboxyl-terminal protease</fullName>
    </submittedName>
</protein>
<reference evidence="4 5" key="1">
    <citation type="journal article" date="2015" name="Int. J. Syst. Evol. Microbiol.">
        <title>Winogradskyella litoriviva sp. nov., isolated from coastal seawater.</title>
        <authorList>
            <person name="Nedashkovskaya O.I."/>
            <person name="Kukhlevskiy A.D."/>
            <person name="Zhukova N.V."/>
            <person name="Kim S.J."/>
            <person name="Rhee S.K."/>
            <person name="Mikhailov V.V."/>
        </authorList>
    </citation>
    <scope>NUCLEOTIDE SEQUENCE [LARGE SCALE GENOMIC DNA]</scope>
    <source>
        <strain evidence="4 5">KMM6491</strain>
    </source>
</reference>
<dbReference type="EMBL" id="JABRWQ010000005">
    <property type="protein sequence ID" value="NRD24027.1"/>
    <property type="molecule type" value="Genomic_DNA"/>
</dbReference>
<keyword evidence="4" id="KW-0378">Hydrolase</keyword>
<dbReference type="PANTHER" id="PTHR32060">
    <property type="entry name" value="TAIL-SPECIFIC PROTEASE"/>
    <property type="match status" value="1"/>
</dbReference>
<name>A0ABX2E7A3_9FLAO</name>
<evidence type="ECO:0000259" key="2">
    <source>
        <dbReference type="Pfam" id="PF03572"/>
    </source>
</evidence>
<gene>
    <name evidence="4" type="ORF">HNV10_12275</name>
</gene>
<dbReference type="Pfam" id="PF03572">
    <property type="entry name" value="Peptidase_S41"/>
    <property type="match status" value="1"/>
</dbReference>
<keyword evidence="1" id="KW-0732">Signal</keyword>
<dbReference type="Gene3D" id="3.90.226.10">
    <property type="entry name" value="2-enoyl-CoA Hydratase, Chain A, domain 1"/>
    <property type="match status" value="1"/>
</dbReference>
<accession>A0ABX2E7A3</accession>
<dbReference type="Gene3D" id="3.30.750.170">
    <property type="match status" value="1"/>
</dbReference>
<organism evidence="4 5">
    <name type="scientific">Winogradskyella litoriviva</name>
    <dbReference type="NCBI Taxonomy" id="1220182"/>
    <lineage>
        <taxon>Bacteria</taxon>
        <taxon>Pseudomonadati</taxon>
        <taxon>Bacteroidota</taxon>
        <taxon>Flavobacteriia</taxon>
        <taxon>Flavobacteriales</taxon>
        <taxon>Flavobacteriaceae</taxon>
        <taxon>Winogradskyella</taxon>
    </lineage>
</organism>
<dbReference type="GO" id="GO:0006508">
    <property type="term" value="P:proteolysis"/>
    <property type="evidence" value="ECO:0007669"/>
    <property type="project" value="UniProtKB-KW"/>
</dbReference>
<evidence type="ECO:0000259" key="3">
    <source>
        <dbReference type="Pfam" id="PF18294"/>
    </source>
</evidence>
<dbReference type="InterPro" id="IPR036034">
    <property type="entry name" value="PDZ_sf"/>
</dbReference>
<dbReference type="SUPFAM" id="SSF52096">
    <property type="entry name" value="ClpP/crotonase"/>
    <property type="match status" value="1"/>
</dbReference>
<feature type="domain" description="Tail specific protease" evidence="2">
    <location>
        <begin position="230"/>
        <end position="384"/>
    </location>
</feature>
<dbReference type="Pfam" id="PF18294">
    <property type="entry name" value="Pept_S41_N"/>
    <property type="match status" value="1"/>
</dbReference>
<feature type="chain" id="PRO_5047111801" evidence="1">
    <location>
        <begin position="22"/>
        <end position="504"/>
    </location>
</feature>
<dbReference type="PANTHER" id="PTHR32060:SF30">
    <property type="entry name" value="CARBOXY-TERMINAL PROCESSING PROTEASE CTPA"/>
    <property type="match status" value="1"/>
</dbReference>
<dbReference type="Gene3D" id="2.30.42.10">
    <property type="match status" value="1"/>
</dbReference>
<sequence length="504" mass="56514">MRKFKMLLLNCIVLFSVTSCFDDLDDNIIPSSTLELNDFVWKGMNAVYVYKDLITELGNDNFETTEQYQNYLNGFDSPENLFESLLYEPDTVDEFSRIYSNYFELEQLLQGTSLNNGMAYGLVRIPNANEDIIGYVRYVMPNTDAETKGVTRGMIFNSIDGTVLTADNYINLTSATTYTINLADYDNNGTPGVFNDDIISTNNEAITLTKSAYTENPILTHNVLNVESHKIGYLMYNNFRIADANLDELNTVFGEFDAEGISDLVLDLRYNGGGSVSTAIWLSSMITGQYTGELFFKEKWNNEIQSNFEANNLDAITNTFVDTMIKRNTDNDIIYQQSINSLNLNKVYIITSASSASASELVINCLTPYIDIVQIGTTTRGKPQASITIYDSPDFTRSNVNINHNYALQPLIYESENADGFSQYYDGISPTNGFEIGELFENLGQLSDIDEPLLAMAIADITGLSRAETNSQQPLKHIGNQNSNNPLVFDMVDNRASKFKLFNQ</sequence>
<dbReference type="CDD" id="cd07561">
    <property type="entry name" value="Peptidase_S41_CPP_like"/>
    <property type="match status" value="1"/>
</dbReference>
<evidence type="ECO:0000256" key="1">
    <source>
        <dbReference type="SAM" id="SignalP"/>
    </source>
</evidence>
<evidence type="ECO:0000313" key="5">
    <source>
        <dbReference type="Proteomes" id="UP000805085"/>
    </source>
</evidence>